<dbReference type="Pfam" id="PF10073">
    <property type="entry name" value="GapR_DNA-bd"/>
    <property type="match status" value="1"/>
</dbReference>
<evidence type="ECO:0000256" key="2">
    <source>
        <dbReference type="SAM" id="MobiDB-lite"/>
    </source>
</evidence>
<proteinExistence type="predicted"/>
<evidence type="ECO:0000259" key="3">
    <source>
        <dbReference type="Pfam" id="PF10073"/>
    </source>
</evidence>
<protein>
    <submittedName>
        <fullName evidence="4">DUF2312 domain-containing protein</fullName>
    </submittedName>
</protein>
<dbReference type="Proteomes" id="UP000516369">
    <property type="component" value="Chromosome"/>
</dbReference>
<feature type="coiled-coil region" evidence="1">
    <location>
        <begin position="13"/>
        <end position="47"/>
    </location>
</feature>
<dbReference type="AlphaFoldDB" id="A0A7H1N493"/>
<reference evidence="4 5" key="1">
    <citation type="submission" date="2020-05" db="EMBL/GenBank/DDBJ databases">
        <title>Complete closed genome sequence of Defluviicoccus vanus.</title>
        <authorList>
            <person name="Bessarab I."/>
            <person name="Arumugam K."/>
            <person name="Maszenan A.M."/>
            <person name="Seviour R.J."/>
            <person name="Williams R.B."/>
        </authorList>
    </citation>
    <scope>NUCLEOTIDE SEQUENCE [LARGE SCALE GENOMIC DNA]</scope>
    <source>
        <strain evidence="4 5">Ben 114</strain>
    </source>
</reference>
<dbReference type="InterPro" id="IPR046367">
    <property type="entry name" value="GapR-like_DNA-bd"/>
</dbReference>
<dbReference type="EMBL" id="CP053923">
    <property type="protein sequence ID" value="QNT70529.1"/>
    <property type="molecule type" value="Genomic_DNA"/>
</dbReference>
<organism evidence="4 5">
    <name type="scientific">Defluviicoccus vanus</name>
    <dbReference type="NCBI Taxonomy" id="111831"/>
    <lineage>
        <taxon>Bacteria</taxon>
        <taxon>Pseudomonadati</taxon>
        <taxon>Pseudomonadota</taxon>
        <taxon>Alphaproteobacteria</taxon>
        <taxon>Rhodospirillales</taxon>
        <taxon>Rhodospirillaceae</taxon>
        <taxon>Defluviicoccus</taxon>
    </lineage>
</organism>
<evidence type="ECO:0000313" key="5">
    <source>
        <dbReference type="Proteomes" id="UP000516369"/>
    </source>
</evidence>
<name>A0A7H1N493_9PROT</name>
<accession>A0A7H1N493</accession>
<keyword evidence="1" id="KW-0175">Coiled coil</keyword>
<feature type="domain" description="GapR-like DNA-binding" evidence="3">
    <location>
        <begin position="9"/>
        <end position="70"/>
    </location>
</feature>
<feature type="region of interest" description="Disordered" evidence="2">
    <location>
        <begin position="80"/>
        <end position="126"/>
    </location>
</feature>
<gene>
    <name evidence="4" type="ORF">HQ394_15860</name>
</gene>
<evidence type="ECO:0000313" key="4">
    <source>
        <dbReference type="EMBL" id="QNT70529.1"/>
    </source>
</evidence>
<keyword evidence="5" id="KW-1185">Reference proteome</keyword>
<sequence>MSIGQNTAATERLTSFLERLEHLLDEIDGLKENLKDLKAEVRDEGFNVAAVLRLVAIRRDKRRASQENERSTTWCCTLTRRGRHSTSPSPTRIRCQPGQRAARRKEPFRQVRKGSRWPSDVFPAAD</sequence>
<dbReference type="RefSeq" id="WP_190261008.1">
    <property type="nucleotide sequence ID" value="NZ_CP053923.1"/>
</dbReference>
<dbReference type="GO" id="GO:0003677">
    <property type="term" value="F:DNA binding"/>
    <property type="evidence" value="ECO:0007669"/>
    <property type="project" value="InterPro"/>
</dbReference>
<evidence type="ECO:0000256" key="1">
    <source>
        <dbReference type="SAM" id="Coils"/>
    </source>
</evidence>
<dbReference type="KEGG" id="dvn:HQ394_15860"/>